<keyword evidence="6 7" id="KW-0472">Membrane</keyword>
<feature type="transmembrane region" description="Helical" evidence="7">
    <location>
        <begin position="322"/>
        <end position="345"/>
    </location>
</feature>
<organism evidence="8 10">
    <name type="scientific">Rotaria sordida</name>
    <dbReference type="NCBI Taxonomy" id="392033"/>
    <lineage>
        <taxon>Eukaryota</taxon>
        <taxon>Metazoa</taxon>
        <taxon>Spiralia</taxon>
        <taxon>Gnathifera</taxon>
        <taxon>Rotifera</taxon>
        <taxon>Eurotatoria</taxon>
        <taxon>Bdelloidea</taxon>
        <taxon>Philodinida</taxon>
        <taxon>Philodinidae</taxon>
        <taxon>Rotaria</taxon>
    </lineage>
</organism>
<evidence type="ECO:0000256" key="3">
    <source>
        <dbReference type="ARBA" id="ARBA00022448"/>
    </source>
</evidence>
<feature type="transmembrane region" description="Helical" evidence="7">
    <location>
        <begin position="357"/>
        <end position="376"/>
    </location>
</feature>
<evidence type="ECO:0000256" key="1">
    <source>
        <dbReference type="ARBA" id="ARBA00004141"/>
    </source>
</evidence>
<feature type="transmembrane region" description="Helical" evidence="7">
    <location>
        <begin position="97"/>
        <end position="118"/>
    </location>
</feature>
<feature type="transmembrane region" description="Helical" evidence="7">
    <location>
        <begin position="130"/>
        <end position="152"/>
    </location>
</feature>
<dbReference type="PANTHER" id="PTHR20772:SF2">
    <property type="entry name" value="PROTEIN FMP42"/>
    <property type="match status" value="1"/>
</dbReference>
<dbReference type="EMBL" id="CAJNOH010002685">
    <property type="protein sequence ID" value="CAF1305896.1"/>
    <property type="molecule type" value="Genomic_DNA"/>
</dbReference>
<keyword evidence="11" id="KW-1185">Reference proteome</keyword>
<gene>
    <name evidence="9" type="ORF">JXQ802_LOCUS45844</name>
    <name evidence="8" type="ORF">PYM288_LOCUS30160</name>
</gene>
<dbReference type="Proteomes" id="UP000663870">
    <property type="component" value="Unassembled WGS sequence"/>
</dbReference>
<evidence type="ECO:0008006" key="12">
    <source>
        <dbReference type="Google" id="ProtNLM"/>
    </source>
</evidence>
<feature type="transmembrane region" description="Helical" evidence="7">
    <location>
        <begin position="164"/>
        <end position="184"/>
    </location>
</feature>
<dbReference type="PANTHER" id="PTHR20772">
    <property type="entry name" value="PROTEIN FMP42"/>
    <property type="match status" value="1"/>
</dbReference>
<dbReference type="InterPro" id="IPR011701">
    <property type="entry name" value="MFS"/>
</dbReference>
<protein>
    <recommendedName>
        <fullName evidence="12">Major facilitator superfamily (MFS) profile domain-containing protein</fullName>
    </recommendedName>
</protein>
<keyword evidence="3" id="KW-0813">Transport</keyword>
<feature type="transmembrane region" description="Helical" evidence="7">
    <location>
        <begin position="388"/>
        <end position="408"/>
    </location>
</feature>
<name>A0A815E3B0_9BILA</name>
<evidence type="ECO:0000256" key="5">
    <source>
        <dbReference type="ARBA" id="ARBA00022989"/>
    </source>
</evidence>
<feature type="transmembrane region" description="Helical" evidence="7">
    <location>
        <begin position="47"/>
        <end position="65"/>
    </location>
</feature>
<evidence type="ECO:0000313" key="9">
    <source>
        <dbReference type="EMBL" id="CAF1577417.1"/>
    </source>
</evidence>
<dbReference type="SUPFAM" id="SSF103473">
    <property type="entry name" value="MFS general substrate transporter"/>
    <property type="match status" value="1"/>
</dbReference>
<evidence type="ECO:0000256" key="7">
    <source>
        <dbReference type="SAM" id="Phobius"/>
    </source>
</evidence>
<feature type="transmembrane region" description="Helical" evidence="7">
    <location>
        <begin position="72"/>
        <end position="91"/>
    </location>
</feature>
<evidence type="ECO:0000256" key="6">
    <source>
        <dbReference type="ARBA" id="ARBA00023136"/>
    </source>
</evidence>
<feature type="transmembrane region" description="Helical" evidence="7">
    <location>
        <begin position="294"/>
        <end position="316"/>
    </location>
</feature>
<dbReference type="Gene3D" id="1.20.1250.20">
    <property type="entry name" value="MFS general substrate transporter like domains"/>
    <property type="match status" value="1"/>
</dbReference>
<comment type="caution">
    <text evidence="8">The sequence shown here is derived from an EMBL/GenBank/DDBJ whole genome shotgun (WGS) entry which is preliminary data.</text>
</comment>
<keyword evidence="4 7" id="KW-0812">Transmembrane</keyword>
<dbReference type="Pfam" id="PF07690">
    <property type="entry name" value="MFS_1"/>
    <property type="match status" value="1"/>
</dbReference>
<dbReference type="AlphaFoldDB" id="A0A815E3B0"/>
<dbReference type="GO" id="GO:0022857">
    <property type="term" value="F:transmembrane transporter activity"/>
    <property type="evidence" value="ECO:0007669"/>
    <property type="project" value="InterPro"/>
</dbReference>
<accession>A0A815E3B0</accession>
<dbReference type="Proteomes" id="UP000663854">
    <property type="component" value="Unassembled WGS sequence"/>
</dbReference>
<feature type="transmembrane region" description="Helical" evidence="7">
    <location>
        <begin position="262"/>
        <end position="282"/>
    </location>
</feature>
<comment type="subcellular location">
    <subcellularLocation>
        <location evidence="1">Membrane</location>
        <topology evidence="1">Multi-pass membrane protein</topology>
    </subcellularLocation>
</comment>
<keyword evidence="5 7" id="KW-1133">Transmembrane helix</keyword>
<evidence type="ECO:0000256" key="2">
    <source>
        <dbReference type="ARBA" id="ARBA00006595"/>
    </source>
</evidence>
<reference evidence="8" key="1">
    <citation type="submission" date="2021-02" db="EMBL/GenBank/DDBJ databases">
        <authorList>
            <person name="Nowell W R."/>
        </authorList>
    </citation>
    <scope>NUCLEOTIDE SEQUENCE</scope>
</reference>
<comment type="similarity">
    <text evidence="2">Belongs to the SLC43A transporter (TC 2.A.1.44) family.</text>
</comment>
<dbReference type="InterPro" id="IPR036259">
    <property type="entry name" value="MFS_trans_sf"/>
</dbReference>
<dbReference type="GO" id="GO:0016020">
    <property type="term" value="C:membrane"/>
    <property type="evidence" value="ECO:0007669"/>
    <property type="project" value="UniProtKB-SubCell"/>
</dbReference>
<feature type="transmembrane region" description="Helical" evidence="7">
    <location>
        <begin position="220"/>
        <end position="242"/>
    </location>
</feature>
<proteinExistence type="inferred from homology"/>
<sequence length="428" mass="48606">MNLLGGTIYGFPAIFKVLSRNKIYQNLCPSSTTDKCLEQLQQFQNGLTLGIAFFDLPAFVIGVLIDKFGCRFVKLISIIFHIIGWLSLALLQPGRDYLLYIHCVFSSISGIVIVITTYASSNYFSKSRAFVASLLAGAGISSTMWFSVFQVLVDNKRLELSHLAYIWLAFGLLMFITSFCFLDWKYSFLNLPYKFDVQLELTDENELDRSSFWEHFRSPLYILVVLFLSILLIPSVFLAVVWEPSITFITGEDKSLANKYTFAYNVSTLFSIIICPINGFLLGFKADKSKKQKLLNISLVQTISWLLNVTLCIIPMFLSPNIIIPLLIINCLSRATIVAGCQAVISTFFPSAYIGRLTGIMWTIVGAITFIQFALVKLTNPITIAWRAWLIVLALVVLMSSHLIQIWIKYFKERKKELNNFFVTNTRF</sequence>
<dbReference type="InterPro" id="IPR052599">
    <property type="entry name" value="SLC43A_AATransporter"/>
</dbReference>
<evidence type="ECO:0000313" key="8">
    <source>
        <dbReference type="EMBL" id="CAF1305896.1"/>
    </source>
</evidence>
<evidence type="ECO:0000256" key="4">
    <source>
        <dbReference type="ARBA" id="ARBA00022692"/>
    </source>
</evidence>
<dbReference type="EMBL" id="CAJNOL010003933">
    <property type="protein sequence ID" value="CAF1577417.1"/>
    <property type="molecule type" value="Genomic_DNA"/>
</dbReference>
<evidence type="ECO:0000313" key="11">
    <source>
        <dbReference type="Proteomes" id="UP000663870"/>
    </source>
</evidence>
<evidence type="ECO:0000313" key="10">
    <source>
        <dbReference type="Proteomes" id="UP000663854"/>
    </source>
</evidence>